<evidence type="ECO:0000313" key="2">
    <source>
        <dbReference type="Proteomes" id="UP000325315"/>
    </source>
</evidence>
<dbReference type="Proteomes" id="UP000325315">
    <property type="component" value="Unassembled WGS sequence"/>
</dbReference>
<evidence type="ECO:0000313" key="1">
    <source>
        <dbReference type="EMBL" id="KAA3469842.1"/>
    </source>
</evidence>
<dbReference type="AlphaFoldDB" id="A0A5B6VL19"/>
<dbReference type="EMBL" id="SMMG02000006">
    <property type="protein sequence ID" value="KAA3469842.1"/>
    <property type="molecule type" value="Genomic_DNA"/>
</dbReference>
<keyword evidence="2" id="KW-1185">Reference proteome</keyword>
<proteinExistence type="predicted"/>
<name>A0A5B6VL19_9ROSI</name>
<dbReference type="OrthoDB" id="996129at2759"/>
<protein>
    <submittedName>
        <fullName evidence="1">Integrase</fullName>
    </submittedName>
</protein>
<comment type="caution">
    <text evidence="1">The sequence shown here is derived from an EMBL/GenBank/DDBJ whole genome shotgun (WGS) entry which is preliminary data.</text>
</comment>
<organism evidence="1 2">
    <name type="scientific">Gossypium australe</name>
    <dbReference type="NCBI Taxonomy" id="47621"/>
    <lineage>
        <taxon>Eukaryota</taxon>
        <taxon>Viridiplantae</taxon>
        <taxon>Streptophyta</taxon>
        <taxon>Embryophyta</taxon>
        <taxon>Tracheophyta</taxon>
        <taxon>Spermatophyta</taxon>
        <taxon>Magnoliopsida</taxon>
        <taxon>eudicotyledons</taxon>
        <taxon>Gunneridae</taxon>
        <taxon>Pentapetalae</taxon>
        <taxon>rosids</taxon>
        <taxon>malvids</taxon>
        <taxon>Malvales</taxon>
        <taxon>Malvaceae</taxon>
        <taxon>Malvoideae</taxon>
        <taxon>Gossypium</taxon>
    </lineage>
</organism>
<gene>
    <name evidence="1" type="ORF">EPI10_015594</name>
</gene>
<accession>A0A5B6VL19</accession>
<sequence>MDSTEFRKDISQVLLVNEFLDVFSEEHSSMSLDRDMEFFIEVALGTAPISCALYRMVPLEIKENDLNLCQRRWMELLKDYDFTTEYHLGKPNLVADTLSSKIMAALASLQANVRMKDHRSLLAELTDRPIFFYHILEQHQKRVKCDEYKMQMMSSKATNFTLGKDGKL</sequence>
<reference evidence="2" key="1">
    <citation type="journal article" date="2019" name="Plant Biotechnol. J.">
        <title>Genome sequencing of the Australian wild diploid species Gossypium australe highlights disease resistance and delayed gland morphogenesis.</title>
        <authorList>
            <person name="Cai Y."/>
            <person name="Cai X."/>
            <person name="Wang Q."/>
            <person name="Wang P."/>
            <person name="Zhang Y."/>
            <person name="Cai C."/>
            <person name="Xu Y."/>
            <person name="Wang K."/>
            <person name="Zhou Z."/>
            <person name="Wang C."/>
            <person name="Geng S."/>
            <person name="Li B."/>
            <person name="Dong Q."/>
            <person name="Hou Y."/>
            <person name="Wang H."/>
            <person name="Ai P."/>
            <person name="Liu Z."/>
            <person name="Yi F."/>
            <person name="Sun M."/>
            <person name="An G."/>
            <person name="Cheng J."/>
            <person name="Zhang Y."/>
            <person name="Shi Q."/>
            <person name="Xie Y."/>
            <person name="Shi X."/>
            <person name="Chang Y."/>
            <person name="Huang F."/>
            <person name="Chen Y."/>
            <person name="Hong S."/>
            <person name="Mi L."/>
            <person name="Sun Q."/>
            <person name="Zhang L."/>
            <person name="Zhou B."/>
            <person name="Peng R."/>
            <person name="Zhang X."/>
            <person name="Liu F."/>
        </authorList>
    </citation>
    <scope>NUCLEOTIDE SEQUENCE [LARGE SCALE GENOMIC DNA]</scope>
    <source>
        <strain evidence="2">cv. PA1801</strain>
    </source>
</reference>